<proteinExistence type="predicted"/>
<dbReference type="EMBL" id="GBRH01193136">
    <property type="protein sequence ID" value="JAE04760.1"/>
    <property type="molecule type" value="Transcribed_RNA"/>
</dbReference>
<keyword evidence="1" id="KW-0472">Membrane</keyword>
<dbReference type="AlphaFoldDB" id="A0A0A9EVI7"/>
<keyword evidence="1" id="KW-1133">Transmembrane helix</keyword>
<name>A0A0A9EVI7_ARUDO</name>
<feature type="transmembrane region" description="Helical" evidence="1">
    <location>
        <begin position="6"/>
        <end position="32"/>
    </location>
</feature>
<keyword evidence="1" id="KW-0812">Transmembrane</keyword>
<organism evidence="2">
    <name type="scientific">Arundo donax</name>
    <name type="common">Giant reed</name>
    <name type="synonym">Donax arundinaceus</name>
    <dbReference type="NCBI Taxonomy" id="35708"/>
    <lineage>
        <taxon>Eukaryota</taxon>
        <taxon>Viridiplantae</taxon>
        <taxon>Streptophyta</taxon>
        <taxon>Embryophyta</taxon>
        <taxon>Tracheophyta</taxon>
        <taxon>Spermatophyta</taxon>
        <taxon>Magnoliopsida</taxon>
        <taxon>Liliopsida</taxon>
        <taxon>Poales</taxon>
        <taxon>Poaceae</taxon>
        <taxon>PACMAD clade</taxon>
        <taxon>Arundinoideae</taxon>
        <taxon>Arundineae</taxon>
        <taxon>Arundo</taxon>
    </lineage>
</organism>
<evidence type="ECO:0000313" key="2">
    <source>
        <dbReference type="EMBL" id="JAE04760.1"/>
    </source>
</evidence>
<protein>
    <submittedName>
        <fullName evidence="2">Uncharacterized protein</fullName>
    </submittedName>
</protein>
<accession>A0A0A9EVI7</accession>
<reference evidence="2" key="1">
    <citation type="submission" date="2014-09" db="EMBL/GenBank/DDBJ databases">
        <authorList>
            <person name="Magalhaes I.L.F."/>
            <person name="Oliveira U."/>
            <person name="Santos F.R."/>
            <person name="Vidigal T.H.D.A."/>
            <person name="Brescovit A.D."/>
            <person name="Santos A.J."/>
        </authorList>
    </citation>
    <scope>NUCLEOTIDE SEQUENCE</scope>
    <source>
        <tissue evidence="2">Shoot tissue taken approximately 20 cm above the soil surface</tissue>
    </source>
</reference>
<evidence type="ECO:0000256" key="1">
    <source>
        <dbReference type="SAM" id="Phobius"/>
    </source>
</evidence>
<reference evidence="2" key="2">
    <citation type="journal article" date="2015" name="Data Brief">
        <title>Shoot transcriptome of the giant reed, Arundo donax.</title>
        <authorList>
            <person name="Barrero R.A."/>
            <person name="Guerrero F.D."/>
            <person name="Moolhuijzen P."/>
            <person name="Goolsby J.A."/>
            <person name="Tidwell J."/>
            <person name="Bellgard S.E."/>
            <person name="Bellgard M.I."/>
        </authorList>
    </citation>
    <scope>NUCLEOTIDE SEQUENCE</scope>
    <source>
        <tissue evidence="2">Shoot tissue taken approximately 20 cm above the soil surface</tissue>
    </source>
</reference>
<sequence length="63" mass="7070">MVSELLMLSSISQVMVAVVILAQVLLPAATILKSARRTRRYRSQITALHQKLQEIVLWPPAQT</sequence>